<evidence type="ECO:0000313" key="3">
    <source>
        <dbReference type="Proteomes" id="UP000886890"/>
    </source>
</evidence>
<name>A0A9D2BIS0_9FIRM</name>
<dbReference type="Pfam" id="PF06161">
    <property type="entry name" value="DUF975"/>
    <property type="match status" value="1"/>
</dbReference>
<reference evidence="2" key="2">
    <citation type="submission" date="2021-04" db="EMBL/GenBank/DDBJ databases">
        <authorList>
            <person name="Gilroy R."/>
        </authorList>
    </citation>
    <scope>NUCLEOTIDE SEQUENCE</scope>
    <source>
        <strain evidence="2">CHK183-1962</strain>
    </source>
</reference>
<dbReference type="PANTHER" id="PTHR40076:SF1">
    <property type="entry name" value="MEMBRANE PROTEIN"/>
    <property type="match status" value="1"/>
</dbReference>
<dbReference type="PANTHER" id="PTHR40076">
    <property type="entry name" value="MEMBRANE PROTEIN-RELATED"/>
    <property type="match status" value="1"/>
</dbReference>
<keyword evidence="1" id="KW-1133">Transmembrane helix</keyword>
<organism evidence="2 3">
    <name type="scientific">Candidatus Fusicatenibacter merdavium</name>
    <dbReference type="NCBI Taxonomy" id="2838600"/>
    <lineage>
        <taxon>Bacteria</taxon>
        <taxon>Bacillati</taxon>
        <taxon>Bacillota</taxon>
        <taxon>Clostridia</taxon>
        <taxon>Lachnospirales</taxon>
        <taxon>Lachnospiraceae</taxon>
        <taxon>Fusicatenibacter</taxon>
    </lineage>
</organism>
<feature type="transmembrane region" description="Helical" evidence="1">
    <location>
        <begin position="203"/>
        <end position="229"/>
    </location>
</feature>
<accession>A0A9D2BIS0</accession>
<evidence type="ECO:0000313" key="2">
    <source>
        <dbReference type="EMBL" id="HIX77666.1"/>
    </source>
</evidence>
<feature type="transmembrane region" description="Helical" evidence="1">
    <location>
        <begin position="20"/>
        <end position="40"/>
    </location>
</feature>
<keyword evidence="1" id="KW-0812">Transmembrane</keyword>
<dbReference type="EMBL" id="DXEK01000147">
    <property type="protein sequence ID" value="HIX77666.1"/>
    <property type="molecule type" value="Genomic_DNA"/>
</dbReference>
<keyword evidence="1" id="KW-0472">Membrane</keyword>
<evidence type="ECO:0000256" key="1">
    <source>
        <dbReference type="SAM" id="Phobius"/>
    </source>
</evidence>
<dbReference type="AlphaFoldDB" id="A0A9D2BIS0"/>
<feature type="transmembrane region" description="Helical" evidence="1">
    <location>
        <begin position="106"/>
        <end position="126"/>
    </location>
</feature>
<reference evidence="2" key="1">
    <citation type="journal article" date="2021" name="PeerJ">
        <title>Extensive microbial diversity within the chicken gut microbiome revealed by metagenomics and culture.</title>
        <authorList>
            <person name="Gilroy R."/>
            <person name="Ravi A."/>
            <person name="Getino M."/>
            <person name="Pursley I."/>
            <person name="Horton D.L."/>
            <person name="Alikhan N.F."/>
            <person name="Baker D."/>
            <person name="Gharbi K."/>
            <person name="Hall N."/>
            <person name="Watson M."/>
            <person name="Adriaenssens E.M."/>
            <person name="Foster-Nyarko E."/>
            <person name="Jarju S."/>
            <person name="Secka A."/>
            <person name="Antonio M."/>
            <person name="Oren A."/>
            <person name="Chaudhuri R.R."/>
            <person name="La Ragione R."/>
            <person name="Hildebrand F."/>
            <person name="Pallen M.J."/>
        </authorList>
    </citation>
    <scope>NUCLEOTIDE SEQUENCE</scope>
    <source>
        <strain evidence="2">CHK183-1962</strain>
    </source>
</reference>
<feature type="transmembrane region" description="Helical" evidence="1">
    <location>
        <begin position="60"/>
        <end position="82"/>
    </location>
</feature>
<sequence>MNEKKKTSAALKRLAREALIGRYGVMAGASALMIALNVLSTFIPEWVFPEYSIFSQVGQFIISLVIALLVSLFSAGFSRLALEVSHGQRPLFGNMLYPFYHHPDRFLMMYLVLVVIQLILQIPITICSQIYARTYLSQTMTLEEALTYLSFVLMCSGISTLIYVIITLRFVMASFLLLDYDDIGGIQALKESSRMMKGHKARYFYVTISFFGVMLLAVLTCGIGLLWVMPYMETTIAYFYRDLKGDVQ</sequence>
<dbReference type="Proteomes" id="UP000886890">
    <property type="component" value="Unassembled WGS sequence"/>
</dbReference>
<feature type="transmembrane region" description="Helical" evidence="1">
    <location>
        <begin position="146"/>
        <end position="166"/>
    </location>
</feature>
<protein>
    <submittedName>
        <fullName evidence="2">DUF975 family protein</fullName>
    </submittedName>
</protein>
<comment type="caution">
    <text evidence="2">The sequence shown here is derived from an EMBL/GenBank/DDBJ whole genome shotgun (WGS) entry which is preliminary data.</text>
</comment>
<gene>
    <name evidence="2" type="ORF">H9734_08760</name>
</gene>
<dbReference type="InterPro" id="IPR010380">
    <property type="entry name" value="DUF975"/>
</dbReference>
<proteinExistence type="predicted"/>